<protein>
    <submittedName>
        <fullName evidence="2">Uncharacterized protein</fullName>
    </submittedName>
</protein>
<proteinExistence type="predicted"/>
<feature type="compositionally biased region" description="Basic and acidic residues" evidence="1">
    <location>
        <begin position="112"/>
        <end position="122"/>
    </location>
</feature>
<gene>
    <name evidence="2" type="ORF">LVIROSA_LOCUS32216</name>
</gene>
<reference evidence="2 3" key="1">
    <citation type="submission" date="2022-01" db="EMBL/GenBank/DDBJ databases">
        <authorList>
            <person name="Xiong W."/>
            <person name="Schranz E."/>
        </authorList>
    </citation>
    <scope>NUCLEOTIDE SEQUENCE [LARGE SCALE GENOMIC DNA]</scope>
</reference>
<feature type="region of interest" description="Disordered" evidence="1">
    <location>
        <begin position="38"/>
        <end position="59"/>
    </location>
</feature>
<dbReference type="AlphaFoldDB" id="A0AAU9P8I3"/>
<name>A0AAU9P8I3_9ASTR</name>
<evidence type="ECO:0000313" key="2">
    <source>
        <dbReference type="EMBL" id="CAH1446530.1"/>
    </source>
</evidence>
<organism evidence="2 3">
    <name type="scientific">Lactuca virosa</name>
    <dbReference type="NCBI Taxonomy" id="75947"/>
    <lineage>
        <taxon>Eukaryota</taxon>
        <taxon>Viridiplantae</taxon>
        <taxon>Streptophyta</taxon>
        <taxon>Embryophyta</taxon>
        <taxon>Tracheophyta</taxon>
        <taxon>Spermatophyta</taxon>
        <taxon>Magnoliopsida</taxon>
        <taxon>eudicotyledons</taxon>
        <taxon>Gunneridae</taxon>
        <taxon>Pentapetalae</taxon>
        <taxon>asterids</taxon>
        <taxon>campanulids</taxon>
        <taxon>Asterales</taxon>
        <taxon>Asteraceae</taxon>
        <taxon>Cichorioideae</taxon>
        <taxon>Cichorieae</taxon>
        <taxon>Lactucinae</taxon>
        <taxon>Lactuca</taxon>
    </lineage>
</organism>
<accession>A0AAU9P8I3</accession>
<sequence length="145" mass="16111">MYYVEIYKKTYKYPMHGMNGRNMWPSMEFIAPLPPLKRKMQGRPKVNRRKDASERGARHILSKVGKKIMCSVCKQVGHNKVTCSQAEKPTKLKVKKRKRTDGNDGEGSSGKKAMDGKDEKGTRGNKGTNGNDGEGSSGSNCDVSD</sequence>
<dbReference type="Proteomes" id="UP001157418">
    <property type="component" value="Unassembled WGS sequence"/>
</dbReference>
<feature type="region of interest" description="Disordered" evidence="1">
    <location>
        <begin position="81"/>
        <end position="145"/>
    </location>
</feature>
<evidence type="ECO:0000256" key="1">
    <source>
        <dbReference type="SAM" id="MobiDB-lite"/>
    </source>
</evidence>
<keyword evidence="3" id="KW-1185">Reference proteome</keyword>
<comment type="caution">
    <text evidence="2">The sequence shown here is derived from an EMBL/GenBank/DDBJ whole genome shotgun (WGS) entry which is preliminary data.</text>
</comment>
<dbReference type="EMBL" id="CAKMRJ010005523">
    <property type="protein sequence ID" value="CAH1446530.1"/>
    <property type="molecule type" value="Genomic_DNA"/>
</dbReference>
<feature type="compositionally biased region" description="Basic residues" evidence="1">
    <location>
        <begin position="38"/>
        <end position="48"/>
    </location>
</feature>
<evidence type="ECO:0000313" key="3">
    <source>
        <dbReference type="Proteomes" id="UP001157418"/>
    </source>
</evidence>